<organism evidence="1 2">
    <name type="scientific">Mesobacillus zeae</name>
    <dbReference type="NCBI Taxonomy" id="1917180"/>
    <lineage>
        <taxon>Bacteria</taxon>
        <taxon>Bacillati</taxon>
        <taxon>Bacillota</taxon>
        <taxon>Bacilli</taxon>
        <taxon>Bacillales</taxon>
        <taxon>Bacillaceae</taxon>
        <taxon>Mesobacillus</taxon>
    </lineage>
</organism>
<protein>
    <submittedName>
        <fullName evidence="1">NETI motif-containing protein</fullName>
    </submittedName>
</protein>
<dbReference type="InterPro" id="IPR025930">
    <property type="entry name" value="NETI"/>
</dbReference>
<reference evidence="1 2" key="1">
    <citation type="submission" date="2018-08" db="EMBL/GenBank/DDBJ databases">
        <title>Bacillus jemisoniae sp. nov., Bacillus chryseoplanitiae sp. nov., Bacillus resnikiae sp. nov., and Bacillus frankliniae sp. nov., isolated from Viking spacecraft and associated surfaces.</title>
        <authorList>
            <person name="Seuylemezian A."/>
            <person name="Vaishampayan P."/>
        </authorList>
    </citation>
    <scope>NUCLEOTIDE SEQUENCE [LARGE SCALE GENOMIC DNA]</scope>
    <source>
        <strain evidence="1 2">JJ-247</strain>
    </source>
</reference>
<comment type="caution">
    <text evidence="1">The sequence shown here is derived from an EMBL/GenBank/DDBJ whole genome shotgun (WGS) entry which is preliminary data.</text>
</comment>
<keyword evidence="2" id="KW-1185">Reference proteome</keyword>
<dbReference type="Proteomes" id="UP000265816">
    <property type="component" value="Unassembled WGS sequence"/>
</dbReference>
<dbReference type="EMBL" id="QWVT01000047">
    <property type="protein sequence ID" value="RID81882.1"/>
    <property type="molecule type" value="Genomic_DNA"/>
</dbReference>
<evidence type="ECO:0000313" key="2">
    <source>
        <dbReference type="Proteomes" id="UP000265816"/>
    </source>
</evidence>
<sequence length="65" mass="7479">MGKSKALYTVEDGETIDECLERIRKDGCTPVRRMEKPIFKEVFNNGEKSYEPAGRQIVFEAKPLE</sequence>
<dbReference type="AlphaFoldDB" id="A0A398AW93"/>
<evidence type="ECO:0000313" key="1">
    <source>
        <dbReference type="EMBL" id="RID81882.1"/>
    </source>
</evidence>
<dbReference type="Pfam" id="PF14044">
    <property type="entry name" value="NETI"/>
    <property type="match status" value="1"/>
</dbReference>
<accession>A0A398AW93</accession>
<name>A0A398AW93_9BACI</name>
<dbReference type="OrthoDB" id="2354098at2"/>
<proteinExistence type="predicted"/>
<gene>
    <name evidence="1" type="ORF">D1970_20860</name>
</gene>
<dbReference type="RefSeq" id="WP_119114783.1">
    <property type="nucleotide sequence ID" value="NZ_CBCSEO010000026.1"/>
</dbReference>